<dbReference type="AlphaFoldDB" id="A0A916LFM6"/>
<comment type="caution">
    <text evidence="2">The sequence shown here is derived from an EMBL/GenBank/DDBJ whole genome shotgun (WGS) entry which is preliminary data.</text>
</comment>
<feature type="region of interest" description="Disordered" evidence="1">
    <location>
        <begin position="1"/>
        <end position="21"/>
    </location>
</feature>
<dbReference type="Proteomes" id="UP000039021">
    <property type="component" value="Unassembled WGS sequence"/>
</dbReference>
<gene>
    <name evidence="2" type="ORF">ERS007739_03933</name>
</gene>
<evidence type="ECO:0000256" key="1">
    <source>
        <dbReference type="SAM" id="MobiDB-lite"/>
    </source>
</evidence>
<accession>A0A916LFM6</accession>
<name>A0A916LFM6_MYCTX</name>
<organism evidence="2 3">
    <name type="scientific">Mycobacterium tuberculosis</name>
    <dbReference type="NCBI Taxonomy" id="1773"/>
    <lineage>
        <taxon>Bacteria</taxon>
        <taxon>Bacillati</taxon>
        <taxon>Actinomycetota</taxon>
        <taxon>Actinomycetes</taxon>
        <taxon>Mycobacteriales</taxon>
        <taxon>Mycobacteriaceae</taxon>
        <taxon>Mycobacterium</taxon>
        <taxon>Mycobacterium tuberculosis complex</taxon>
    </lineage>
</organism>
<evidence type="ECO:0000313" key="3">
    <source>
        <dbReference type="Proteomes" id="UP000039021"/>
    </source>
</evidence>
<dbReference type="EMBL" id="CSBK01002206">
    <property type="protein sequence ID" value="COZ59370.1"/>
    <property type="molecule type" value="Genomic_DNA"/>
</dbReference>
<sequence length="51" mass="5222">MPSAASISTTVSQPSINGTSGILGCSRWASSTIKYAALSGCSMMNPAVLEW</sequence>
<protein>
    <submittedName>
        <fullName evidence="2">Uncharacterized protein</fullName>
    </submittedName>
</protein>
<evidence type="ECO:0000313" key="2">
    <source>
        <dbReference type="EMBL" id="COZ59370.1"/>
    </source>
</evidence>
<feature type="compositionally biased region" description="Polar residues" evidence="1">
    <location>
        <begin position="1"/>
        <end position="20"/>
    </location>
</feature>
<reference evidence="3" key="1">
    <citation type="submission" date="2015-03" db="EMBL/GenBank/DDBJ databases">
        <authorList>
            <consortium name="Pathogen Informatics"/>
        </authorList>
    </citation>
    <scope>NUCLEOTIDE SEQUENCE [LARGE SCALE GENOMIC DNA]</scope>
    <source>
        <strain evidence="3">N09902308</strain>
    </source>
</reference>
<proteinExistence type="predicted"/>